<evidence type="ECO:0008006" key="3">
    <source>
        <dbReference type="Google" id="ProtNLM"/>
    </source>
</evidence>
<dbReference type="RefSeq" id="WP_232595824.1">
    <property type="nucleotide sequence ID" value="NZ_BSPD01000120.1"/>
</dbReference>
<sequence>MTKLYRYEGSCENYHNWVSSPTASLEPPFKECPICGVALTTFERRELIEKLNFVIEPGDYLNIKGAVTQERRYHVAIQTQLGEVLARSCERFNWESAIKELEKLHGRSGERLFKALKNKNWSVYI</sequence>
<name>A0AA37TDL0_9GAMM</name>
<protein>
    <recommendedName>
        <fullName evidence="3">Zinc ribbon domain-containing protein</fullName>
    </recommendedName>
</protein>
<proteinExistence type="predicted"/>
<comment type="caution">
    <text evidence="1">The sequence shown here is derived from an EMBL/GenBank/DDBJ whole genome shotgun (WGS) entry which is preliminary data.</text>
</comment>
<evidence type="ECO:0000313" key="2">
    <source>
        <dbReference type="Proteomes" id="UP001156870"/>
    </source>
</evidence>
<evidence type="ECO:0000313" key="1">
    <source>
        <dbReference type="EMBL" id="GLS28286.1"/>
    </source>
</evidence>
<keyword evidence="2" id="KW-1185">Reference proteome</keyword>
<reference evidence="1 2" key="1">
    <citation type="journal article" date="2014" name="Int. J. Syst. Evol. Microbiol.">
        <title>Complete genome sequence of Corynebacterium casei LMG S-19264T (=DSM 44701T), isolated from a smear-ripened cheese.</title>
        <authorList>
            <consortium name="US DOE Joint Genome Institute (JGI-PGF)"/>
            <person name="Walter F."/>
            <person name="Albersmeier A."/>
            <person name="Kalinowski J."/>
            <person name="Ruckert C."/>
        </authorList>
    </citation>
    <scope>NUCLEOTIDE SEQUENCE [LARGE SCALE GENOMIC DNA]</scope>
    <source>
        <strain evidence="1 2">NBRC 110095</strain>
    </source>
</reference>
<dbReference type="Proteomes" id="UP001156870">
    <property type="component" value="Unassembled WGS sequence"/>
</dbReference>
<gene>
    <name evidence="1" type="ORF">GCM10007877_40060</name>
</gene>
<dbReference type="AlphaFoldDB" id="A0AA37TDL0"/>
<organism evidence="1 2">
    <name type="scientific">Marinibactrum halimedae</name>
    <dbReference type="NCBI Taxonomy" id="1444977"/>
    <lineage>
        <taxon>Bacteria</taxon>
        <taxon>Pseudomonadati</taxon>
        <taxon>Pseudomonadota</taxon>
        <taxon>Gammaproteobacteria</taxon>
        <taxon>Cellvibrionales</taxon>
        <taxon>Cellvibrionaceae</taxon>
        <taxon>Marinibactrum</taxon>
    </lineage>
</organism>
<dbReference type="EMBL" id="BSPD01000120">
    <property type="protein sequence ID" value="GLS28286.1"/>
    <property type="molecule type" value="Genomic_DNA"/>
</dbReference>
<accession>A0AA37TDL0</accession>